<protein>
    <submittedName>
        <fullName evidence="8">Sigma-70 family RNA polymerase sigma factor</fullName>
    </submittedName>
</protein>
<keyword evidence="5" id="KW-0804">Transcription</keyword>
<dbReference type="InterPro" id="IPR007627">
    <property type="entry name" value="RNA_pol_sigma70_r2"/>
</dbReference>
<sequence>MNLKSGNKDLDDEELLQLLNRAKFNDSRALGKLCVHFYSKIYRFIYYRVNTVEDAEDLTSEVCLRVIKSIHEQKGSFYAWIFRIASNMITDHYRRRVVRSNVESVGESIEEMVDAGSKQSELIEQQNLRQALRRLTEEQQEVIVLKFIEGYDTDEIAHLVGKSTGAVRAIQFRALTALRNMSDMEKFIEKDRKI</sequence>
<feature type="domain" description="RNA polymerase sigma-70 region 4" evidence="7">
    <location>
        <begin position="131"/>
        <end position="180"/>
    </location>
</feature>
<gene>
    <name evidence="8" type="ORF">P0M35_13185</name>
</gene>
<dbReference type="InterPro" id="IPR039425">
    <property type="entry name" value="RNA_pol_sigma-70-like"/>
</dbReference>
<keyword evidence="3" id="KW-0731">Sigma factor</keyword>
<dbReference type="GO" id="GO:0003677">
    <property type="term" value="F:DNA binding"/>
    <property type="evidence" value="ECO:0007669"/>
    <property type="project" value="UniProtKB-KW"/>
</dbReference>
<accession>A0AAE3TF86</accession>
<dbReference type="EMBL" id="JARGDL010000027">
    <property type="protein sequence ID" value="MDF1613113.1"/>
    <property type="molecule type" value="Genomic_DNA"/>
</dbReference>
<feature type="domain" description="RNA polymerase sigma-70 region 2" evidence="6">
    <location>
        <begin position="36"/>
        <end position="96"/>
    </location>
</feature>
<keyword evidence="2" id="KW-0805">Transcription regulation</keyword>
<dbReference type="PANTHER" id="PTHR43133">
    <property type="entry name" value="RNA POLYMERASE ECF-TYPE SIGMA FACTO"/>
    <property type="match status" value="1"/>
</dbReference>
<evidence type="ECO:0000259" key="7">
    <source>
        <dbReference type="Pfam" id="PF04545"/>
    </source>
</evidence>
<evidence type="ECO:0000259" key="6">
    <source>
        <dbReference type="Pfam" id="PF04542"/>
    </source>
</evidence>
<proteinExistence type="inferred from homology"/>
<dbReference type="SUPFAM" id="SSF88659">
    <property type="entry name" value="Sigma3 and sigma4 domains of RNA polymerase sigma factors"/>
    <property type="match status" value="1"/>
</dbReference>
<evidence type="ECO:0000256" key="1">
    <source>
        <dbReference type="ARBA" id="ARBA00010641"/>
    </source>
</evidence>
<name>A0AAE3TF86_9BACT</name>
<dbReference type="SUPFAM" id="SSF88946">
    <property type="entry name" value="Sigma2 domain of RNA polymerase sigma factors"/>
    <property type="match status" value="1"/>
</dbReference>
<evidence type="ECO:0000256" key="2">
    <source>
        <dbReference type="ARBA" id="ARBA00023015"/>
    </source>
</evidence>
<dbReference type="GO" id="GO:0016987">
    <property type="term" value="F:sigma factor activity"/>
    <property type="evidence" value="ECO:0007669"/>
    <property type="project" value="UniProtKB-KW"/>
</dbReference>
<dbReference type="Gene3D" id="1.10.10.10">
    <property type="entry name" value="Winged helix-like DNA-binding domain superfamily/Winged helix DNA-binding domain"/>
    <property type="match status" value="1"/>
</dbReference>
<dbReference type="Proteomes" id="UP001221302">
    <property type="component" value="Unassembled WGS sequence"/>
</dbReference>
<evidence type="ECO:0000313" key="8">
    <source>
        <dbReference type="EMBL" id="MDF1613113.1"/>
    </source>
</evidence>
<dbReference type="PANTHER" id="PTHR43133:SF57">
    <property type="entry name" value="RNA POLYMERASE SIGMA-70 FACTOR"/>
    <property type="match status" value="1"/>
</dbReference>
<dbReference type="Pfam" id="PF04545">
    <property type="entry name" value="Sigma70_r4"/>
    <property type="match status" value="1"/>
</dbReference>
<dbReference type="InterPro" id="IPR036388">
    <property type="entry name" value="WH-like_DNA-bd_sf"/>
</dbReference>
<comment type="caution">
    <text evidence="8">The sequence shown here is derived from an EMBL/GenBank/DDBJ whole genome shotgun (WGS) entry which is preliminary data.</text>
</comment>
<evidence type="ECO:0000256" key="5">
    <source>
        <dbReference type="ARBA" id="ARBA00023163"/>
    </source>
</evidence>
<dbReference type="AlphaFoldDB" id="A0AAE3TF86"/>
<keyword evidence="9" id="KW-1185">Reference proteome</keyword>
<comment type="similarity">
    <text evidence="1">Belongs to the sigma-70 factor family. ECF subfamily.</text>
</comment>
<evidence type="ECO:0000313" key="9">
    <source>
        <dbReference type="Proteomes" id="UP001221302"/>
    </source>
</evidence>
<dbReference type="RefSeq" id="WP_321536884.1">
    <property type="nucleotide sequence ID" value="NZ_JARGDL010000027.1"/>
</dbReference>
<dbReference type="GO" id="GO:0006352">
    <property type="term" value="P:DNA-templated transcription initiation"/>
    <property type="evidence" value="ECO:0007669"/>
    <property type="project" value="InterPro"/>
</dbReference>
<dbReference type="InterPro" id="IPR013324">
    <property type="entry name" value="RNA_pol_sigma_r3/r4-like"/>
</dbReference>
<dbReference type="NCBIfam" id="TIGR02937">
    <property type="entry name" value="sigma70-ECF"/>
    <property type="match status" value="1"/>
</dbReference>
<dbReference type="CDD" id="cd06171">
    <property type="entry name" value="Sigma70_r4"/>
    <property type="match status" value="1"/>
</dbReference>
<dbReference type="InterPro" id="IPR013325">
    <property type="entry name" value="RNA_pol_sigma_r2"/>
</dbReference>
<dbReference type="InterPro" id="IPR007630">
    <property type="entry name" value="RNA_pol_sigma70_r4"/>
</dbReference>
<dbReference type="InterPro" id="IPR014284">
    <property type="entry name" value="RNA_pol_sigma-70_dom"/>
</dbReference>
<dbReference type="Gene3D" id="1.10.1740.10">
    <property type="match status" value="1"/>
</dbReference>
<organism evidence="8 9">
    <name type="scientific">Stygiobacter electus</name>
    <dbReference type="NCBI Taxonomy" id="3032292"/>
    <lineage>
        <taxon>Bacteria</taxon>
        <taxon>Pseudomonadati</taxon>
        <taxon>Ignavibacteriota</taxon>
        <taxon>Ignavibacteria</taxon>
        <taxon>Ignavibacteriales</taxon>
        <taxon>Melioribacteraceae</taxon>
        <taxon>Stygiobacter</taxon>
    </lineage>
</organism>
<reference evidence="8" key="1">
    <citation type="submission" date="2023-03" db="EMBL/GenBank/DDBJ databases">
        <title>Stygiobacter electus gen. nov., sp. nov., facultatively anaerobic thermotolerant bacterium of the class Ignavibacteria from a well of Yessentuki mineral water deposit.</title>
        <authorList>
            <person name="Podosokorskaya O.A."/>
            <person name="Elcheninov A.G."/>
            <person name="Petrova N.F."/>
            <person name="Zavarzina D.G."/>
            <person name="Kublanov I.V."/>
            <person name="Merkel A.Y."/>
        </authorList>
    </citation>
    <scope>NUCLEOTIDE SEQUENCE</scope>
    <source>
        <strain evidence="8">09-Me</strain>
    </source>
</reference>
<evidence type="ECO:0000256" key="4">
    <source>
        <dbReference type="ARBA" id="ARBA00023125"/>
    </source>
</evidence>
<dbReference type="Pfam" id="PF04542">
    <property type="entry name" value="Sigma70_r2"/>
    <property type="match status" value="1"/>
</dbReference>
<evidence type="ECO:0000256" key="3">
    <source>
        <dbReference type="ARBA" id="ARBA00023082"/>
    </source>
</evidence>
<keyword evidence="4" id="KW-0238">DNA-binding</keyword>